<organism evidence="2 3">
    <name type="scientific">Oedothorax gibbosus</name>
    <dbReference type="NCBI Taxonomy" id="931172"/>
    <lineage>
        <taxon>Eukaryota</taxon>
        <taxon>Metazoa</taxon>
        <taxon>Ecdysozoa</taxon>
        <taxon>Arthropoda</taxon>
        <taxon>Chelicerata</taxon>
        <taxon>Arachnida</taxon>
        <taxon>Araneae</taxon>
        <taxon>Araneomorphae</taxon>
        <taxon>Entelegynae</taxon>
        <taxon>Araneoidea</taxon>
        <taxon>Linyphiidae</taxon>
        <taxon>Erigoninae</taxon>
        <taxon>Oedothorax</taxon>
    </lineage>
</organism>
<proteinExistence type="predicted"/>
<dbReference type="Proteomes" id="UP000827092">
    <property type="component" value="Unassembled WGS sequence"/>
</dbReference>
<reference evidence="2 3" key="1">
    <citation type="journal article" date="2022" name="Nat. Ecol. Evol.">
        <title>A masculinizing supergene underlies an exaggerated male reproductive morph in a spider.</title>
        <authorList>
            <person name="Hendrickx F."/>
            <person name="De Corte Z."/>
            <person name="Sonet G."/>
            <person name="Van Belleghem S.M."/>
            <person name="Kostlbacher S."/>
            <person name="Vangestel C."/>
        </authorList>
    </citation>
    <scope>NUCLEOTIDE SEQUENCE [LARGE SCALE GENOMIC DNA]</scope>
    <source>
        <strain evidence="2">W744_W776</strain>
    </source>
</reference>
<name>A0AAV6TS65_9ARAC</name>
<sequence>MKESSGKGPYTPSREERKRCENPSMSSINDSIAMLIHAISPCEVSQETLSKPTTNSIYGQNHLIPQEVQPKSQRMPSEGFPSTNLDCDLLYIAVKLLKGI</sequence>
<feature type="region of interest" description="Disordered" evidence="1">
    <location>
        <begin position="1"/>
        <end position="25"/>
    </location>
</feature>
<evidence type="ECO:0000313" key="3">
    <source>
        <dbReference type="Proteomes" id="UP000827092"/>
    </source>
</evidence>
<evidence type="ECO:0000313" key="2">
    <source>
        <dbReference type="EMBL" id="KAG8174433.1"/>
    </source>
</evidence>
<accession>A0AAV6TS65</accession>
<dbReference type="EMBL" id="JAFNEN010001220">
    <property type="protein sequence ID" value="KAG8174433.1"/>
    <property type="molecule type" value="Genomic_DNA"/>
</dbReference>
<dbReference type="AlphaFoldDB" id="A0AAV6TS65"/>
<gene>
    <name evidence="2" type="ORF">JTE90_011736</name>
</gene>
<comment type="caution">
    <text evidence="2">The sequence shown here is derived from an EMBL/GenBank/DDBJ whole genome shotgun (WGS) entry which is preliminary data.</text>
</comment>
<evidence type="ECO:0000256" key="1">
    <source>
        <dbReference type="SAM" id="MobiDB-lite"/>
    </source>
</evidence>
<keyword evidence="3" id="KW-1185">Reference proteome</keyword>
<protein>
    <submittedName>
        <fullName evidence="2">Uncharacterized protein</fullName>
    </submittedName>
</protein>